<dbReference type="EMBL" id="KQ947404">
    <property type="protein sequence ID" value="KUJ24320.1"/>
    <property type="molecule type" value="Genomic_DNA"/>
</dbReference>
<dbReference type="GeneID" id="28828871"/>
<proteinExistence type="predicted"/>
<organism evidence="1 2">
    <name type="scientific">Mollisia scopiformis</name>
    <name type="common">Conifer needle endophyte fungus</name>
    <name type="synonym">Phialocephala scopiformis</name>
    <dbReference type="NCBI Taxonomy" id="149040"/>
    <lineage>
        <taxon>Eukaryota</taxon>
        <taxon>Fungi</taxon>
        <taxon>Dikarya</taxon>
        <taxon>Ascomycota</taxon>
        <taxon>Pezizomycotina</taxon>
        <taxon>Leotiomycetes</taxon>
        <taxon>Helotiales</taxon>
        <taxon>Mollisiaceae</taxon>
        <taxon>Mollisia</taxon>
    </lineage>
</organism>
<keyword evidence="2" id="KW-1185">Reference proteome</keyword>
<reference evidence="1 2" key="1">
    <citation type="submission" date="2015-10" db="EMBL/GenBank/DDBJ databases">
        <title>Full genome of DAOMC 229536 Phialocephala scopiformis, a fungal endophyte of spruce producing the potent anti-insectan compound rugulosin.</title>
        <authorList>
            <consortium name="DOE Joint Genome Institute"/>
            <person name="Walker A.K."/>
            <person name="Frasz S.L."/>
            <person name="Seifert K.A."/>
            <person name="Miller J.D."/>
            <person name="Mondo S.J."/>
            <person name="Labutti K."/>
            <person name="Lipzen A."/>
            <person name="Dockter R."/>
            <person name="Kennedy M."/>
            <person name="Grigoriev I.V."/>
            <person name="Spatafora J.W."/>
        </authorList>
    </citation>
    <scope>NUCLEOTIDE SEQUENCE [LARGE SCALE GENOMIC DNA]</scope>
    <source>
        <strain evidence="1 2">CBS 120377</strain>
    </source>
</reference>
<dbReference type="KEGG" id="psco:LY89DRAFT_727352"/>
<dbReference type="AlphaFoldDB" id="A0A194XVG6"/>
<name>A0A194XVG6_MOLSC</name>
<evidence type="ECO:0000313" key="2">
    <source>
        <dbReference type="Proteomes" id="UP000070700"/>
    </source>
</evidence>
<dbReference type="RefSeq" id="XP_018078675.1">
    <property type="nucleotide sequence ID" value="XM_018219145.1"/>
</dbReference>
<evidence type="ECO:0000313" key="1">
    <source>
        <dbReference type="EMBL" id="KUJ24320.1"/>
    </source>
</evidence>
<gene>
    <name evidence="1" type="ORF">LY89DRAFT_727352</name>
</gene>
<dbReference type="Proteomes" id="UP000070700">
    <property type="component" value="Unassembled WGS sequence"/>
</dbReference>
<dbReference type="InParanoid" id="A0A194XVG6"/>
<accession>A0A194XVG6</accession>
<dbReference type="OrthoDB" id="5382203at2759"/>
<sequence>MVAAATRIKIRQEISTTMDGKVVSWGNNYFGPAVPAAPAAASVNLPRRSESSAGRVRLQARDAAVPRGHNISDLIDFVRSGPQLDKENSGSLHTRVYPQKPLVLILSI</sequence>
<protein>
    <submittedName>
        <fullName evidence="1">Uncharacterized protein</fullName>
    </submittedName>
</protein>